<feature type="domain" description="RdRp catalytic" evidence="3">
    <location>
        <begin position="527"/>
        <end position="734"/>
    </location>
</feature>
<name>A0AAV1L1C4_9NEOP</name>
<dbReference type="PROSITE" id="PS50525">
    <property type="entry name" value="RDRP_SSRNA_NEG_SEG"/>
    <property type="match status" value="1"/>
</dbReference>
<dbReference type="Proteomes" id="UP001314205">
    <property type="component" value="Unassembled WGS sequence"/>
</dbReference>
<keyword evidence="1" id="KW-0175">Coiled coil</keyword>
<feature type="coiled-coil region" evidence="1">
    <location>
        <begin position="50"/>
        <end position="126"/>
    </location>
</feature>
<evidence type="ECO:0000259" key="3">
    <source>
        <dbReference type="PROSITE" id="PS50525"/>
    </source>
</evidence>
<evidence type="ECO:0000259" key="4">
    <source>
        <dbReference type="PROSITE" id="PS50878"/>
    </source>
</evidence>
<organism evidence="5 6">
    <name type="scientific">Parnassius mnemosyne</name>
    <name type="common">clouded apollo</name>
    <dbReference type="NCBI Taxonomy" id="213953"/>
    <lineage>
        <taxon>Eukaryota</taxon>
        <taxon>Metazoa</taxon>
        <taxon>Ecdysozoa</taxon>
        <taxon>Arthropoda</taxon>
        <taxon>Hexapoda</taxon>
        <taxon>Insecta</taxon>
        <taxon>Pterygota</taxon>
        <taxon>Neoptera</taxon>
        <taxon>Endopterygota</taxon>
        <taxon>Lepidoptera</taxon>
        <taxon>Glossata</taxon>
        <taxon>Ditrysia</taxon>
        <taxon>Papilionoidea</taxon>
        <taxon>Papilionidae</taxon>
        <taxon>Parnassiinae</taxon>
        <taxon>Parnassini</taxon>
        <taxon>Parnassius</taxon>
        <taxon>Driopa</taxon>
    </lineage>
</organism>
<dbReference type="PROSITE" id="PS50878">
    <property type="entry name" value="RT_POL"/>
    <property type="match status" value="1"/>
</dbReference>
<sequence length="1297" mass="149974">MSEEIKNNHVSPSCKSSDTPVTTEEVKEIVQTVIQKEMESLYNKMSKSILDTLNKQLKDVSEELSKVKESIEFMNAEFEECKIESIAMKKSYKELQDENCKVKSAVQELTIRVNQLEQSARSSNAEIQCVPERKTENVLNIVKDIYLTDGKNYFPIALCAVYIPPPIQSRVLECFLSNCNSLFDKLKQRTCIVGDFNLPDVNWKLVNDLNSNYTASFKARSLIDFCYINKLRQYNFVENKMRRILDLVLINSLHCTVNEANDILTIIDPLHPPIEIQLLISETRKLKYNSNVKKRNFYKADYEKIREHLSKINWDMLFMGLNDINSIVSVFYKIVNLAIEKFVPWSTIKSDKYPIWFSRSLINVIKEKNKVRCRHKKYNNAMDLLSLKLLNKRCDKLAKTCYNVYIKSIEDNIVTNSKVFWSYIKNKRHGNSKYPSAMSNGSVMTTDATDICNHFASHFSSVYTVDNPNGLRPKRGPGPDSISPYFITECAIELSTPLCFIYNKSLQTGCFPDIWKLAKVVPIHKADDDTLVSNYRPISILSTFPKIFESLVCPYIQNYTKQFITDDQHGFVKSRSTCSNLVTFVETLVKTVDMQQQIDVIYTDFSKAFDRVSHVMLLRKLETYGFSDPILAWLRSYLKGRNYFVVVNGFSSDIFPITSGVPQGSHLGPILFNIFVNDIPNCFLHSNCFMYADDLKFCKIVNKSSDMILLQEDLTRLSKWCDVYGMTLNLKKCAHIKFTRKNNIFPSVYTLNGVVIQEVETVKDLGVVFDKKLTFIPQLENVIKRSSQALGFVIRNSKEFRNVTTKKLLYFSIVRNDCKCSRPLDDYNWYKPRDYRTSPGVLALENWRQNPFIWLHYVESNDGLQPADYVLRAHDTCFWSIEDVQRYFRGQLHCEEVLFTCEYPNLSLPTPIGLHSWRSNVALKRPSANYLKEFHRSLEITLKKMEAEQAQIDRLIICDQLIKVDLMDYFKRKTFFRILLNILSCQDSLQLVSLENLRCSRLEGVRLIQQLACFNAHSLKYLFLWQFVRSDENPILVNYNYITGSGEYTPRPQTSQCFLRSLGELRNLRVLALEYAHLADGTGTAIVSLLPVIKRPHFRLQLICREEHTPGRADPSLGGGGNGVPDYAWRRVAIACPDLYLVMVFYRVRDYDFIRRFLSPSVPLKEVHLHQGIRLEGEDFDASSFVRLIAGHFASSLVTLSIQQWRVAAFPLRRTLELMPTLVRFCYVGCLEETDLRNMLLLVACGVCHKLKQLNVQVQDNESKREYWKGVVKSISDEFADVMKLFDVDLSLKIYKC</sequence>
<dbReference type="GO" id="GO:0003968">
    <property type="term" value="F:RNA-directed RNA polymerase activity"/>
    <property type="evidence" value="ECO:0007669"/>
    <property type="project" value="InterPro"/>
</dbReference>
<dbReference type="InterPro" id="IPR036691">
    <property type="entry name" value="Endo/exonu/phosph_ase_sf"/>
</dbReference>
<dbReference type="InterPro" id="IPR043502">
    <property type="entry name" value="DNA/RNA_pol_sf"/>
</dbReference>
<feature type="region of interest" description="Disordered" evidence="2">
    <location>
        <begin position="1"/>
        <end position="22"/>
    </location>
</feature>
<evidence type="ECO:0008006" key="7">
    <source>
        <dbReference type="Google" id="ProtNLM"/>
    </source>
</evidence>
<gene>
    <name evidence="5" type="ORF">PARMNEM_LOCUS9372</name>
</gene>
<evidence type="ECO:0000313" key="5">
    <source>
        <dbReference type="EMBL" id="CAK1588779.1"/>
    </source>
</evidence>
<feature type="compositionally biased region" description="Polar residues" evidence="2">
    <location>
        <begin position="8"/>
        <end position="22"/>
    </location>
</feature>
<dbReference type="CDD" id="cd01650">
    <property type="entry name" value="RT_nLTR_like"/>
    <property type="match status" value="1"/>
</dbReference>
<comment type="caution">
    <text evidence="5">The sequence shown here is derived from an EMBL/GenBank/DDBJ whole genome shotgun (WGS) entry which is preliminary data.</text>
</comment>
<dbReference type="PANTHER" id="PTHR33332">
    <property type="entry name" value="REVERSE TRANSCRIPTASE DOMAIN-CONTAINING PROTEIN"/>
    <property type="match status" value="1"/>
</dbReference>
<dbReference type="Pfam" id="PF00078">
    <property type="entry name" value="RVT_1"/>
    <property type="match status" value="1"/>
</dbReference>
<proteinExistence type="predicted"/>
<dbReference type="PRINTS" id="PR01345">
    <property type="entry name" value="CERVTRCPTASE"/>
</dbReference>
<feature type="domain" description="Reverse transcriptase" evidence="4">
    <location>
        <begin position="504"/>
        <end position="756"/>
    </location>
</feature>
<evidence type="ECO:0000256" key="2">
    <source>
        <dbReference type="SAM" id="MobiDB-lite"/>
    </source>
</evidence>
<dbReference type="GO" id="GO:0039694">
    <property type="term" value="P:viral RNA genome replication"/>
    <property type="evidence" value="ECO:0007669"/>
    <property type="project" value="InterPro"/>
</dbReference>
<evidence type="ECO:0000313" key="6">
    <source>
        <dbReference type="Proteomes" id="UP001314205"/>
    </source>
</evidence>
<dbReference type="SUPFAM" id="SSF56219">
    <property type="entry name" value="DNase I-like"/>
    <property type="match status" value="1"/>
</dbReference>
<accession>A0AAV1L1C4</accession>
<evidence type="ECO:0000256" key="1">
    <source>
        <dbReference type="SAM" id="Coils"/>
    </source>
</evidence>
<protein>
    <recommendedName>
        <fullName evidence="7">Reverse transcriptase domain-containing protein</fullName>
    </recommendedName>
</protein>
<reference evidence="5 6" key="1">
    <citation type="submission" date="2023-11" db="EMBL/GenBank/DDBJ databases">
        <authorList>
            <person name="Hedman E."/>
            <person name="Englund M."/>
            <person name="Stromberg M."/>
            <person name="Nyberg Akerstrom W."/>
            <person name="Nylinder S."/>
            <person name="Jareborg N."/>
            <person name="Kallberg Y."/>
            <person name="Kronander E."/>
        </authorList>
    </citation>
    <scope>NUCLEOTIDE SEQUENCE [LARGE SCALE GENOMIC DNA]</scope>
</reference>
<dbReference type="InterPro" id="IPR007099">
    <property type="entry name" value="RNA-dir_pol_NSvirus"/>
</dbReference>
<keyword evidence="6" id="KW-1185">Reference proteome</keyword>
<dbReference type="GO" id="GO:0071897">
    <property type="term" value="P:DNA biosynthetic process"/>
    <property type="evidence" value="ECO:0007669"/>
    <property type="project" value="UniProtKB-ARBA"/>
</dbReference>
<dbReference type="EMBL" id="CAVLGL010000082">
    <property type="protein sequence ID" value="CAK1588779.1"/>
    <property type="molecule type" value="Genomic_DNA"/>
</dbReference>
<dbReference type="SUPFAM" id="SSF52047">
    <property type="entry name" value="RNI-like"/>
    <property type="match status" value="1"/>
</dbReference>
<dbReference type="InterPro" id="IPR000477">
    <property type="entry name" value="RT_dom"/>
</dbReference>
<dbReference type="SUPFAM" id="SSF56672">
    <property type="entry name" value="DNA/RNA polymerases"/>
    <property type="match status" value="1"/>
</dbReference>